<feature type="domain" description="DUF4143" evidence="1">
    <location>
        <begin position="101"/>
        <end position="266"/>
    </location>
</feature>
<gene>
    <name evidence="2" type="ORF">E3O11_09670</name>
</gene>
<accession>A0A4R8VKF5</accession>
<dbReference type="Pfam" id="PF13635">
    <property type="entry name" value="DUF4143"/>
    <property type="match status" value="1"/>
</dbReference>
<name>A0A4R8VKF5_9MICO</name>
<organism evidence="2 3">
    <name type="scientific">Cryobacterium levicorallinum</name>
    <dbReference type="NCBI Taxonomy" id="995038"/>
    <lineage>
        <taxon>Bacteria</taxon>
        <taxon>Bacillati</taxon>
        <taxon>Actinomycetota</taxon>
        <taxon>Actinomycetes</taxon>
        <taxon>Micrococcales</taxon>
        <taxon>Microbacteriaceae</taxon>
        <taxon>Cryobacterium</taxon>
    </lineage>
</organism>
<comment type="caution">
    <text evidence="2">The sequence shown here is derived from an EMBL/GenBank/DDBJ whole genome shotgun (WGS) entry which is preliminary data.</text>
</comment>
<dbReference type="PANTHER" id="PTHR43566:SF2">
    <property type="entry name" value="DUF4143 DOMAIN-CONTAINING PROTEIN"/>
    <property type="match status" value="1"/>
</dbReference>
<dbReference type="PANTHER" id="PTHR43566">
    <property type="entry name" value="CONSERVED PROTEIN"/>
    <property type="match status" value="1"/>
</dbReference>
<evidence type="ECO:0000313" key="2">
    <source>
        <dbReference type="EMBL" id="TFB84535.1"/>
    </source>
</evidence>
<dbReference type="RefSeq" id="WP_092448218.1">
    <property type="nucleotide sequence ID" value="NZ_FOPW01000002.1"/>
</dbReference>
<dbReference type="Proteomes" id="UP000297963">
    <property type="component" value="Unassembled WGS sequence"/>
</dbReference>
<sequence length="318" mass="34236">MKPIPSSRRGVGLSVQCIEPPDCASIAARACSLDSRLASTSGVGAAGVGETEIDLEGYVQEIVASGFPGIRSLPGRARRLRLDGYVQLVVEHEVVDEGMLRRQPAQLKSWMAAYAAATGSTATSTTIAQAASSGSDVPARSTTERYRDALTQLWLLDPVPAWHPGNDFARLSLSPKHFLADPALSARLLGLDEPRLLAGARTKMLGPQDRTALGALFEALVALSLQTYAQAAEAVVEHIRTSRRDHEIDFLLHRNDETNIAVEVKLTGAPDSSDVRHLLWLKEQLGEDLTDMVLIYTGSHAYQRQDGVAVMPLALLGP</sequence>
<reference evidence="2 3" key="1">
    <citation type="submission" date="2019-03" db="EMBL/GenBank/DDBJ databases">
        <title>Genomics of glacier-inhabiting Cryobacterium strains.</title>
        <authorList>
            <person name="Liu Q."/>
            <person name="Xin Y.-H."/>
        </authorList>
    </citation>
    <scope>NUCLEOTIDE SEQUENCE [LARGE SCALE GENOMIC DNA]</scope>
    <source>
        <strain evidence="2 3">Hh34</strain>
    </source>
</reference>
<dbReference type="AlphaFoldDB" id="A0A4R8VKF5"/>
<evidence type="ECO:0000313" key="3">
    <source>
        <dbReference type="Proteomes" id="UP000297963"/>
    </source>
</evidence>
<dbReference type="EMBL" id="SOFE01000016">
    <property type="protein sequence ID" value="TFB84535.1"/>
    <property type="molecule type" value="Genomic_DNA"/>
</dbReference>
<proteinExistence type="predicted"/>
<evidence type="ECO:0000259" key="1">
    <source>
        <dbReference type="Pfam" id="PF13635"/>
    </source>
</evidence>
<protein>
    <submittedName>
        <fullName evidence="2">DUF4143 domain-containing protein</fullName>
    </submittedName>
</protein>
<dbReference type="InterPro" id="IPR025420">
    <property type="entry name" value="DUF4143"/>
</dbReference>